<feature type="compositionally biased region" description="Acidic residues" evidence="1">
    <location>
        <begin position="101"/>
        <end position="117"/>
    </location>
</feature>
<reference evidence="2 3" key="1">
    <citation type="submission" date="2014-02" db="EMBL/GenBank/DDBJ databases">
        <title>The small core and large imbalanced accessory genome model reveals a collaborative survival strategy of Sorangium cellulosum strains in nature.</title>
        <authorList>
            <person name="Han K."/>
            <person name="Peng R."/>
            <person name="Blom J."/>
            <person name="Li Y.-Z."/>
        </authorList>
    </citation>
    <scope>NUCLEOTIDE SEQUENCE [LARGE SCALE GENOMIC DNA]</scope>
    <source>
        <strain evidence="2 3">So0157-18</strain>
    </source>
</reference>
<sequence>MSSRGTEGQVDVALQQVKERWNPAWPGLSEMLRLLDVDWSGDDAVRIWVILNDEDDQEWPEEHMEAIDEAIRASLRDAGVDAWPYIHFRGKSEQEELIERESEEEDAEDDLAGDDEAHDGPSSDAAAAQRRV</sequence>
<dbReference type="AlphaFoldDB" id="A0A150Q8K1"/>
<accession>A0A150Q8K1</accession>
<evidence type="ECO:0000256" key="1">
    <source>
        <dbReference type="SAM" id="MobiDB-lite"/>
    </source>
</evidence>
<evidence type="ECO:0000313" key="3">
    <source>
        <dbReference type="Proteomes" id="UP000075604"/>
    </source>
</evidence>
<organism evidence="2 3">
    <name type="scientific">Sorangium cellulosum</name>
    <name type="common">Polyangium cellulosum</name>
    <dbReference type="NCBI Taxonomy" id="56"/>
    <lineage>
        <taxon>Bacteria</taxon>
        <taxon>Pseudomonadati</taxon>
        <taxon>Myxococcota</taxon>
        <taxon>Polyangia</taxon>
        <taxon>Polyangiales</taxon>
        <taxon>Polyangiaceae</taxon>
        <taxon>Sorangium</taxon>
    </lineage>
</organism>
<gene>
    <name evidence="2" type="ORF">BE04_22865</name>
</gene>
<protein>
    <submittedName>
        <fullName evidence="2">Uncharacterized protein</fullName>
    </submittedName>
</protein>
<feature type="region of interest" description="Disordered" evidence="1">
    <location>
        <begin position="94"/>
        <end position="132"/>
    </location>
</feature>
<evidence type="ECO:0000313" key="2">
    <source>
        <dbReference type="EMBL" id="KYF64294.1"/>
    </source>
</evidence>
<name>A0A150Q8K1_SORCE</name>
<dbReference type="Proteomes" id="UP000075604">
    <property type="component" value="Unassembled WGS sequence"/>
</dbReference>
<proteinExistence type="predicted"/>
<dbReference type="EMBL" id="JELX01000529">
    <property type="protein sequence ID" value="KYF64294.1"/>
    <property type="molecule type" value="Genomic_DNA"/>
</dbReference>
<comment type="caution">
    <text evidence="2">The sequence shown here is derived from an EMBL/GenBank/DDBJ whole genome shotgun (WGS) entry which is preliminary data.</text>
</comment>